<evidence type="ECO:0000313" key="2">
    <source>
        <dbReference type="EMBL" id="KAF3594738.1"/>
    </source>
</evidence>
<feature type="region of interest" description="Disordered" evidence="1">
    <location>
        <begin position="29"/>
        <end position="51"/>
    </location>
</feature>
<feature type="compositionally biased region" description="Basic and acidic residues" evidence="1">
    <location>
        <begin position="30"/>
        <end position="43"/>
    </location>
</feature>
<dbReference type="Proteomes" id="UP000266723">
    <property type="component" value="Unassembled WGS sequence"/>
</dbReference>
<accession>A0ABQ7EC05</accession>
<proteinExistence type="predicted"/>
<dbReference type="EMBL" id="QGKV02000299">
    <property type="protein sequence ID" value="KAF3594738.1"/>
    <property type="molecule type" value="Genomic_DNA"/>
</dbReference>
<sequence length="96" mass="11242">MSRWARPPLRLRFRLLRSKRRLALPTISPFERDYSSPSRERTGSSRRRVPVCSGHCSGSWDRGRNSARYGNSRRLGRSGCFGFTCWIVHDSDSRRR</sequence>
<organism evidence="2 3">
    <name type="scientific">Brassica cretica</name>
    <name type="common">Mustard</name>
    <dbReference type="NCBI Taxonomy" id="69181"/>
    <lineage>
        <taxon>Eukaryota</taxon>
        <taxon>Viridiplantae</taxon>
        <taxon>Streptophyta</taxon>
        <taxon>Embryophyta</taxon>
        <taxon>Tracheophyta</taxon>
        <taxon>Spermatophyta</taxon>
        <taxon>Magnoliopsida</taxon>
        <taxon>eudicotyledons</taxon>
        <taxon>Gunneridae</taxon>
        <taxon>Pentapetalae</taxon>
        <taxon>rosids</taxon>
        <taxon>malvids</taxon>
        <taxon>Brassicales</taxon>
        <taxon>Brassicaceae</taxon>
        <taxon>Brassiceae</taxon>
        <taxon>Brassica</taxon>
    </lineage>
</organism>
<comment type="caution">
    <text evidence="2">The sequence shown here is derived from an EMBL/GenBank/DDBJ whole genome shotgun (WGS) entry which is preliminary data.</text>
</comment>
<evidence type="ECO:0000256" key="1">
    <source>
        <dbReference type="SAM" id="MobiDB-lite"/>
    </source>
</evidence>
<protein>
    <submittedName>
        <fullName evidence="2">Uncharacterized protein</fullName>
    </submittedName>
</protein>
<name>A0ABQ7EC05_BRACR</name>
<keyword evidence="3" id="KW-1185">Reference proteome</keyword>
<evidence type="ECO:0000313" key="3">
    <source>
        <dbReference type="Proteomes" id="UP000266723"/>
    </source>
</evidence>
<reference evidence="2 3" key="1">
    <citation type="journal article" date="2020" name="BMC Genomics">
        <title>Intraspecific diversification of the crop wild relative Brassica cretica Lam. using demographic model selection.</title>
        <authorList>
            <person name="Kioukis A."/>
            <person name="Michalopoulou V.A."/>
            <person name="Briers L."/>
            <person name="Pirintsos S."/>
            <person name="Studholme D.J."/>
            <person name="Pavlidis P."/>
            <person name="Sarris P.F."/>
        </authorList>
    </citation>
    <scope>NUCLEOTIDE SEQUENCE [LARGE SCALE GENOMIC DNA]</scope>
    <source>
        <strain evidence="3">cv. PFS-1207/04</strain>
    </source>
</reference>
<gene>
    <name evidence="2" type="ORF">DY000_02021461</name>
</gene>